<sequence length="187" mass="19543">MGEDKAWLPVAGVPCLRRVAEAVAGPCPALVISARPNQRLPELPPGCVRVDDPQVDAGPLVGVGLGLDHLAEAGVELAYLTSCDAAALSPDHVAFMLEGLRARPERAAWVPVDAEGRRHPLAAAVRVPIIAARVRGLLASGVGRLQAAVAGPDCPGVDASDLPDPAVLWPANTPEQWRALERHVQGR</sequence>
<dbReference type="PANTHER" id="PTHR19136:SF81">
    <property type="entry name" value="MOLYBDENUM COFACTOR GUANYLYLTRANSFERASE"/>
    <property type="match status" value="1"/>
</dbReference>
<name>A6GIV0_9BACT</name>
<dbReference type="Proteomes" id="UP000005801">
    <property type="component" value="Unassembled WGS sequence"/>
</dbReference>
<dbReference type="Gene3D" id="3.90.550.10">
    <property type="entry name" value="Spore Coat Polysaccharide Biosynthesis Protein SpsA, Chain A"/>
    <property type="match status" value="1"/>
</dbReference>
<accession>A6GIV0</accession>
<dbReference type="SUPFAM" id="SSF53448">
    <property type="entry name" value="Nucleotide-diphospho-sugar transferases"/>
    <property type="match status" value="1"/>
</dbReference>
<dbReference type="EMBL" id="ABCS01000144">
    <property type="protein sequence ID" value="EDM74185.1"/>
    <property type="molecule type" value="Genomic_DNA"/>
</dbReference>
<organism evidence="3 4">
    <name type="scientific">Plesiocystis pacifica SIR-1</name>
    <dbReference type="NCBI Taxonomy" id="391625"/>
    <lineage>
        <taxon>Bacteria</taxon>
        <taxon>Pseudomonadati</taxon>
        <taxon>Myxococcota</taxon>
        <taxon>Polyangia</taxon>
        <taxon>Nannocystales</taxon>
        <taxon>Nannocystaceae</taxon>
        <taxon>Plesiocystis</taxon>
    </lineage>
</organism>
<proteinExistence type="predicted"/>
<evidence type="ECO:0000256" key="1">
    <source>
        <dbReference type="ARBA" id="ARBA00022679"/>
    </source>
</evidence>
<dbReference type="STRING" id="391625.PPSIR1_17545"/>
<keyword evidence="1" id="KW-0808">Transferase</keyword>
<keyword evidence="4" id="KW-1185">Reference proteome</keyword>
<reference evidence="3 4" key="1">
    <citation type="submission" date="2007-06" db="EMBL/GenBank/DDBJ databases">
        <authorList>
            <person name="Shimkets L."/>
            <person name="Ferriera S."/>
            <person name="Johnson J."/>
            <person name="Kravitz S."/>
            <person name="Beeson K."/>
            <person name="Sutton G."/>
            <person name="Rogers Y.-H."/>
            <person name="Friedman R."/>
            <person name="Frazier M."/>
            <person name="Venter J.C."/>
        </authorList>
    </citation>
    <scope>NUCLEOTIDE SEQUENCE [LARGE SCALE GENOMIC DNA]</scope>
    <source>
        <strain evidence="3 4">SIR-1</strain>
    </source>
</reference>
<protein>
    <submittedName>
        <fullName evidence="3">Molybdopterin-guanine dinucleotide biosynthesis protein A-like protein</fullName>
    </submittedName>
</protein>
<evidence type="ECO:0000313" key="3">
    <source>
        <dbReference type="EMBL" id="EDM74185.1"/>
    </source>
</evidence>
<evidence type="ECO:0000313" key="4">
    <source>
        <dbReference type="Proteomes" id="UP000005801"/>
    </source>
</evidence>
<dbReference type="AlphaFoldDB" id="A6GIV0"/>
<dbReference type="GO" id="GO:0016779">
    <property type="term" value="F:nucleotidyltransferase activity"/>
    <property type="evidence" value="ECO:0007669"/>
    <property type="project" value="UniProtKB-ARBA"/>
</dbReference>
<feature type="domain" description="MobA-like NTP transferase" evidence="2">
    <location>
        <begin position="1"/>
        <end position="127"/>
    </location>
</feature>
<dbReference type="InterPro" id="IPR029044">
    <property type="entry name" value="Nucleotide-diphossugar_trans"/>
</dbReference>
<gene>
    <name evidence="3" type="ORF">PPSIR1_17545</name>
</gene>
<dbReference type="InterPro" id="IPR025877">
    <property type="entry name" value="MobA-like_NTP_Trfase"/>
</dbReference>
<dbReference type="eggNOG" id="COG0746">
    <property type="taxonomic scope" value="Bacteria"/>
</dbReference>
<dbReference type="PANTHER" id="PTHR19136">
    <property type="entry name" value="MOLYBDENUM COFACTOR GUANYLYLTRANSFERASE"/>
    <property type="match status" value="1"/>
</dbReference>
<dbReference type="Pfam" id="PF12804">
    <property type="entry name" value="NTP_transf_3"/>
    <property type="match status" value="1"/>
</dbReference>
<comment type="caution">
    <text evidence="3">The sequence shown here is derived from an EMBL/GenBank/DDBJ whole genome shotgun (WGS) entry which is preliminary data.</text>
</comment>
<evidence type="ECO:0000259" key="2">
    <source>
        <dbReference type="Pfam" id="PF12804"/>
    </source>
</evidence>